<dbReference type="EMBL" id="JACHDO010000001">
    <property type="protein sequence ID" value="MBB5489485.1"/>
    <property type="molecule type" value="Genomic_DNA"/>
</dbReference>
<reference evidence="3 4" key="1">
    <citation type="submission" date="2020-08" db="EMBL/GenBank/DDBJ databases">
        <title>Sequencing the genomes of 1000 actinobacteria strains.</title>
        <authorList>
            <person name="Klenk H.-P."/>
        </authorList>
    </citation>
    <scope>NUCLEOTIDE SEQUENCE [LARGE SCALE GENOMIC DNA]</scope>
    <source>
        <strain evidence="3 4">DSM 44598</strain>
    </source>
</reference>
<dbReference type="GO" id="GO:0070967">
    <property type="term" value="F:coenzyme F420 binding"/>
    <property type="evidence" value="ECO:0007669"/>
    <property type="project" value="TreeGrafter"/>
</dbReference>
<name>A0A840WBS4_9ACTN</name>
<keyword evidence="4" id="KW-1185">Reference proteome</keyword>
<dbReference type="Gene3D" id="2.30.110.10">
    <property type="entry name" value="Electron Transport, Fmn-binding Protein, Chain A"/>
    <property type="match status" value="1"/>
</dbReference>
<feature type="domain" description="Pyridoxamine 5'-phosphate oxidase N-terminal" evidence="2">
    <location>
        <begin position="18"/>
        <end position="141"/>
    </location>
</feature>
<dbReference type="SUPFAM" id="SSF50475">
    <property type="entry name" value="FMN-binding split barrel"/>
    <property type="match status" value="1"/>
</dbReference>
<evidence type="ECO:0000313" key="4">
    <source>
        <dbReference type="Proteomes" id="UP000579647"/>
    </source>
</evidence>
<dbReference type="GO" id="GO:0016627">
    <property type="term" value="F:oxidoreductase activity, acting on the CH-CH group of donors"/>
    <property type="evidence" value="ECO:0007669"/>
    <property type="project" value="TreeGrafter"/>
</dbReference>
<proteinExistence type="predicted"/>
<dbReference type="GO" id="GO:0005829">
    <property type="term" value="C:cytosol"/>
    <property type="evidence" value="ECO:0007669"/>
    <property type="project" value="TreeGrafter"/>
</dbReference>
<dbReference type="InterPro" id="IPR019920">
    <property type="entry name" value="F420-binding_dom_put"/>
</dbReference>
<keyword evidence="1" id="KW-0560">Oxidoreductase</keyword>
<dbReference type="InterPro" id="IPR011576">
    <property type="entry name" value="Pyridox_Oxase_N"/>
</dbReference>
<dbReference type="Pfam" id="PF01243">
    <property type="entry name" value="PNPOx_N"/>
    <property type="match status" value="1"/>
</dbReference>
<dbReference type="InterPro" id="IPR052019">
    <property type="entry name" value="F420H2_bilvrd_red/Heme_oxyg"/>
</dbReference>
<organism evidence="3 4">
    <name type="scientific">Nocardiopsis metallicus</name>
    <dbReference type="NCBI Taxonomy" id="179819"/>
    <lineage>
        <taxon>Bacteria</taxon>
        <taxon>Bacillati</taxon>
        <taxon>Actinomycetota</taxon>
        <taxon>Actinomycetes</taxon>
        <taxon>Streptosporangiales</taxon>
        <taxon>Nocardiopsidaceae</taxon>
        <taxon>Nocardiopsis</taxon>
    </lineage>
</organism>
<dbReference type="Proteomes" id="UP000579647">
    <property type="component" value="Unassembled WGS sequence"/>
</dbReference>
<dbReference type="AlphaFoldDB" id="A0A840WBS4"/>
<dbReference type="RefSeq" id="WP_184361673.1">
    <property type="nucleotide sequence ID" value="NZ_BAAAKM010000136.1"/>
</dbReference>
<dbReference type="InterPro" id="IPR012349">
    <property type="entry name" value="Split_barrel_FMN-bd"/>
</dbReference>
<dbReference type="PANTHER" id="PTHR35176">
    <property type="entry name" value="HEME OXYGENASE HI_0854-RELATED"/>
    <property type="match status" value="1"/>
</dbReference>
<sequence>MAPNIATNTEVDLDGLLEFVRPRHKALLLTRRADGSPQASPVTCGVDGQGRIVVSTYPERAKARNARRDARVSVVVLSDDFEGPWVQVDGSAEVLDGEAAVEPLVEYFRVIAGEHPDWDEYREAMRRQGKALVRVTPRKWGPVATGGFPADRV</sequence>
<comment type="caution">
    <text evidence="3">The sequence shown here is derived from an EMBL/GenBank/DDBJ whole genome shotgun (WGS) entry which is preliminary data.</text>
</comment>
<accession>A0A840WBS4</accession>
<evidence type="ECO:0000313" key="3">
    <source>
        <dbReference type="EMBL" id="MBB5489485.1"/>
    </source>
</evidence>
<dbReference type="NCBIfam" id="TIGR03618">
    <property type="entry name" value="Rv1155_F420"/>
    <property type="match status" value="1"/>
</dbReference>
<protein>
    <submittedName>
        <fullName evidence="3">PPOX class probable F420-dependent enzyme</fullName>
    </submittedName>
</protein>
<gene>
    <name evidence="3" type="ORF">HNR07_000622</name>
</gene>
<dbReference type="PANTHER" id="PTHR35176:SF2">
    <property type="entry name" value="F420H(2)-DEPENDENT REDUCTASE RV1155"/>
    <property type="match status" value="1"/>
</dbReference>
<evidence type="ECO:0000256" key="1">
    <source>
        <dbReference type="ARBA" id="ARBA00023002"/>
    </source>
</evidence>
<evidence type="ECO:0000259" key="2">
    <source>
        <dbReference type="Pfam" id="PF01243"/>
    </source>
</evidence>